<reference evidence="1" key="1">
    <citation type="submission" date="2018-02" db="EMBL/GenBank/DDBJ databases">
        <title>Rhizophora mucronata_Transcriptome.</title>
        <authorList>
            <person name="Meera S.P."/>
            <person name="Sreeshan A."/>
            <person name="Augustine A."/>
        </authorList>
    </citation>
    <scope>NUCLEOTIDE SEQUENCE</scope>
    <source>
        <tissue evidence="1">Leaf</tissue>
    </source>
</reference>
<protein>
    <submittedName>
        <fullName evidence="1">Uncharacterized protein</fullName>
    </submittedName>
</protein>
<sequence length="30" mass="3757">MNEFLRFPIRQMNLVANWKSRARHFQPIKQ</sequence>
<name>A0A2P2QIP2_RHIMU</name>
<proteinExistence type="predicted"/>
<dbReference type="EMBL" id="GGEC01086367">
    <property type="protein sequence ID" value="MBX66851.1"/>
    <property type="molecule type" value="Transcribed_RNA"/>
</dbReference>
<accession>A0A2P2QIP2</accession>
<evidence type="ECO:0000313" key="1">
    <source>
        <dbReference type="EMBL" id="MBX66851.1"/>
    </source>
</evidence>
<organism evidence="1">
    <name type="scientific">Rhizophora mucronata</name>
    <name type="common">Asiatic mangrove</name>
    <dbReference type="NCBI Taxonomy" id="61149"/>
    <lineage>
        <taxon>Eukaryota</taxon>
        <taxon>Viridiplantae</taxon>
        <taxon>Streptophyta</taxon>
        <taxon>Embryophyta</taxon>
        <taxon>Tracheophyta</taxon>
        <taxon>Spermatophyta</taxon>
        <taxon>Magnoliopsida</taxon>
        <taxon>eudicotyledons</taxon>
        <taxon>Gunneridae</taxon>
        <taxon>Pentapetalae</taxon>
        <taxon>rosids</taxon>
        <taxon>fabids</taxon>
        <taxon>Malpighiales</taxon>
        <taxon>Rhizophoraceae</taxon>
        <taxon>Rhizophora</taxon>
    </lineage>
</organism>
<dbReference type="AlphaFoldDB" id="A0A2P2QIP2"/>